<evidence type="ECO:0000313" key="3">
    <source>
        <dbReference type="Proteomes" id="UP000688137"/>
    </source>
</evidence>
<reference evidence="2" key="1">
    <citation type="submission" date="2021-01" db="EMBL/GenBank/DDBJ databases">
        <authorList>
            <consortium name="Genoscope - CEA"/>
            <person name="William W."/>
        </authorList>
    </citation>
    <scope>NUCLEOTIDE SEQUENCE</scope>
</reference>
<name>A0A8S1LEP5_PARPR</name>
<comment type="caution">
    <text evidence="2">The sequence shown here is derived from an EMBL/GenBank/DDBJ whole genome shotgun (WGS) entry which is preliminary data.</text>
</comment>
<keyword evidence="3" id="KW-1185">Reference proteome</keyword>
<accession>A0A8S1LEP5</accession>
<dbReference type="AlphaFoldDB" id="A0A8S1LEP5"/>
<dbReference type="OMA" id="KGIITWK"/>
<feature type="region of interest" description="Disordered" evidence="1">
    <location>
        <begin position="52"/>
        <end position="86"/>
    </location>
</feature>
<proteinExistence type="predicted"/>
<organism evidence="2 3">
    <name type="scientific">Paramecium primaurelia</name>
    <dbReference type="NCBI Taxonomy" id="5886"/>
    <lineage>
        <taxon>Eukaryota</taxon>
        <taxon>Sar</taxon>
        <taxon>Alveolata</taxon>
        <taxon>Ciliophora</taxon>
        <taxon>Intramacronucleata</taxon>
        <taxon>Oligohymenophorea</taxon>
        <taxon>Peniculida</taxon>
        <taxon>Parameciidae</taxon>
        <taxon>Paramecium</taxon>
    </lineage>
</organism>
<evidence type="ECO:0000313" key="2">
    <source>
        <dbReference type="EMBL" id="CAD8065329.1"/>
    </source>
</evidence>
<feature type="compositionally biased region" description="Polar residues" evidence="1">
    <location>
        <begin position="55"/>
        <end position="73"/>
    </location>
</feature>
<dbReference type="EMBL" id="CAJJDM010000036">
    <property type="protein sequence ID" value="CAD8065329.1"/>
    <property type="molecule type" value="Genomic_DNA"/>
</dbReference>
<sequence>MQQSSFIQNNQQYGSMQLLRKDVKDQLFTRFQNQKNTIKQVKEKAMITWKPLVKANQSPKSPRTQQVTPQQSPLRVKQYSKHSPGRLSFQKSSLELNSVNSSLMIPKKTLNEIVPVEKIQDLVQSLKSQNYGASDLYMQELRKLSILIQNE</sequence>
<dbReference type="Proteomes" id="UP000688137">
    <property type="component" value="Unassembled WGS sequence"/>
</dbReference>
<gene>
    <name evidence="2" type="ORF">PPRIM_AZ9-3.1.T0370216</name>
</gene>
<evidence type="ECO:0000256" key="1">
    <source>
        <dbReference type="SAM" id="MobiDB-lite"/>
    </source>
</evidence>
<protein>
    <submittedName>
        <fullName evidence="2">Uncharacterized protein</fullName>
    </submittedName>
</protein>